<sequence>MEQHLIVAIKAIIPLFLLIGVGIYIRWQKMLTDTELQHVNSMIFRIFFFCMMFYNMYTTTLATALRPRLIVFTVVSLFVMLLISAVVVCTVEKDNRSRGAMLQALFRSNFVLLGIPLVENIFGSEALAVPTMMIAFISPIYNTVSIFFLEHFRGNGKFFLPETLRVVLKNPMIIGGILGAAFMLLGITVPEPVLKPIRQISSCTSPVALLILGASFRFGEISKEKRNLVIVVLGRLVVIPAVVLGTAYIMGFRGVDFVTLICIFATPCAVASFAMAQQLGSNAVLAGNSVVLSSAFSGITLFGWILLFQMAGAF</sequence>
<evidence type="ECO:0000256" key="3">
    <source>
        <dbReference type="ARBA" id="ARBA00022448"/>
    </source>
</evidence>
<proteinExistence type="inferred from homology"/>
<evidence type="ECO:0000256" key="4">
    <source>
        <dbReference type="ARBA" id="ARBA00022475"/>
    </source>
</evidence>
<dbReference type="Proteomes" id="UP000198943">
    <property type="component" value="Unassembled WGS sequence"/>
</dbReference>
<comment type="subcellular location">
    <subcellularLocation>
        <location evidence="1">Cell membrane</location>
        <topology evidence="1">Multi-pass membrane protein</topology>
    </subcellularLocation>
</comment>
<feature type="transmembrane region" description="Helical" evidence="8">
    <location>
        <begin position="104"/>
        <end position="122"/>
    </location>
</feature>
<evidence type="ECO:0000256" key="8">
    <source>
        <dbReference type="SAM" id="Phobius"/>
    </source>
</evidence>
<evidence type="ECO:0000313" key="9">
    <source>
        <dbReference type="EMBL" id="SDB94881.1"/>
    </source>
</evidence>
<evidence type="ECO:0008006" key="11">
    <source>
        <dbReference type="Google" id="ProtNLM"/>
    </source>
</evidence>
<dbReference type="InterPro" id="IPR038770">
    <property type="entry name" value="Na+/solute_symporter_sf"/>
</dbReference>
<evidence type="ECO:0000256" key="5">
    <source>
        <dbReference type="ARBA" id="ARBA00022692"/>
    </source>
</evidence>
<feature type="transmembrane region" description="Helical" evidence="8">
    <location>
        <begin position="283"/>
        <end position="307"/>
    </location>
</feature>
<dbReference type="OrthoDB" id="9794315at2"/>
<dbReference type="GO" id="GO:0055085">
    <property type="term" value="P:transmembrane transport"/>
    <property type="evidence" value="ECO:0007669"/>
    <property type="project" value="InterPro"/>
</dbReference>
<dbReference type="EMBL" id="FMYW01000001">
    <property type="protein sequence ID" value="SDB94881.1"/>
    <property type="molecule type" value="Genomic_DNA"/>
</dbReference>
<keyword evidence="5 8" id="KW-0812">Transmembrane</keyword>
<evidence type="ECO:0000313" key="10">
    <source>
        <dbReference type="Proteomes" id="UP000198943"/>
    </source>
</evidence>
<gene>
    <name evidence="9" type="ORF">SAMN04487864_10152</name>
</gene>
<dbReference type="Pfam" id="PF03547">
    <property type="entry name" value="Mem_trans"/>
    <property type="match status" value="2"/>
</dbReference>
<evidence type="ECO:0000256" key="6">
    <source>
        <dbReference type="ARBA" id="ARBA00022989"/>
    </source>
</evidence>
<dbReference type="Gene3D" id="1.20.1530.20">
    <property type="match status" value="1"/>
</dbReference>
<feature type="transmembrane region" description="Helical" evidence="8">
    <location>
        <begin position="6"/>
        <end position="27"/>
    </location>
</feature>
<comment type="similarity">
    <text evidence="2">Belongs to the auxin efflux carrier (TC 2.A.69) family.</text>
</comment>
<feature type="transmembrane region" description="Helical" evidence="8">
    <location>
        <begin position="39"/>
        <end position="57"/>
    </location>
</feature>
<keyword evidence="4" id="KW-1003">Cell membrane</keyword>
<feature type="transmembrane region" description="Helical" evidence="8">
    <location>
        <begin position="228"/>
        <end position="251"/>
    </location>
</feature>
<dbReference type="RefSeq" id="WP_093728846.1">
    <property type="nucleotide sequence ID" value="NZ_FMYW01000001.1"/>
</dbReference>
<keyword evidence="6 8" id="KW-1133">Transmembrane helix</keyword>
<dbReference type="InterPro" id="IPR004776">
    <property type="entry name" value="Mem_transp_PIN-like"/>
</dbReference>
<evidence type="ECO:0000256" key="7">
    <source>
        <dbReference type="ARBA" id="ARBA00023136"/>
    </source>
</evidence>
<accession>A0A1G6HKY4</accession>
<protein>
    <recommendedName>
        <fullName evidence="11">AEC family transporter</fullName>
    </recommendedName>
</protein>
<keyword evidence="10" id="KW-1185">Reference proteome</keyword>
<evidence type="ECO:0000256" key="2">
    <source>
        <dbReference type="ARBA" id="ARBA00010145"/>
    </source>
</evidence>
<feature type="transmembrane region" description="Helical" evidence="8">
    <location>
        <begin position="69"/>
        <end position="92"/>
    </location>
</feature>
<dbReference type="AlphaFoldDB" id="A0A1G6HKY4"/>
<name>A0A1G6HKY4_9FIRM</name>
<feature type="transmembrane region" description="Helical" evidence="8">
    <location>
        <begin position="257"/>
        <end position="276"/>
    </location>
</feature>
<evidence type="ECO:0000256" key="1">
    <source>
        <dbReference type="ARBA" id="ARBA00004651"/>
    </source>
</evidence>
<keyword evidence="3" id="KW-0813">Transport</keyword>
<reference evidence="10" key="1">
    <citation type="submission" date="2016-10" db="EMBL/GenBank/DDBJ databases">
        <authorList>
            <person name="Varghese N."/>
            <person name="Submissions S."/>
        </authorList>
    </citation>
    <scope>NUCLEOTIDE SEQUENCE [LARGE SCALE GENOMIC DNA]</scope>
    <source>
        <strain evidence="10">DSM 11005</strain>
    </source>
</reference>
<organism evidence="9 10">
    <name type="scientific">Succiniclasticum ruminis</name>
    <dbReference type="NCBI Taxonomy" id="40841"/>
    <lineage>
        <taxon>Bacteria</taxon>
        <taxon>Bacillati</taxon>
        <taxon>Bacillota</taxon>
        <taxon>Negativicutes</taxon>
        <taxon>Acidaminococcales</taxon>
        <taxon>Acidaminococcaceae</taxon>
        <taxon>Succiniclasticum</taxon>
    </lineage>
</organism>
<feature type="transmembrane region" description="Helical" evidence="8">
    <location>
        <begin position="128"/>
        <end position="149"/>
    </location>
</feature>
<feature type="transmembrane region" description="Helical" evidence="8">
    <location>
        <begin position="196"/>
        <end position="216"/>
    </location>
</feature>
<dbReference type="PANTHER" id="PTHR36838:SF4">
    <property type="entry name" value="AUXIN EFFLUX CARRIER FAMILY PROTEIN"/>
    <property type="match status" value="1"/>
</dbReference>
<dbReference type="GO" id="GO:0005886">
    <property type="term" value="C:plasma membrane"/>
    <property type="evidence" value="ECO:0007669"/>
    <property type="project" value="UniProtKB-SubCell"/>
</dbReference>
<keyword evidence="7 8" id="KW-0472">Membrane</keyword>
<feature type="transmembrane region" description="Helical" evidence="8">
    <location>
        <begin position="170"/>
        <end position="190"/>
    </location>
</feature>
<dbReference type="PANTHER" id="PTHR36838">
    <property type="entry name" value="AUXIN EFFLUX CARRIER FAMILY PROTEIN"/>
    <property type="match status" value="1"/>
</dbReference>